<dbReference type="KEGG" id="ccl:Clocl_1606"/>
<protein>
    <submittedName>
        <fullName evidence="1">Uncharacterized protein</fullName>
    </submittedName>
</protein>
<evidence type="ECO:0000313" key="1">
    <source>
        <dbReference type="EMBL" id="AEV68238.1"/>
    </source>
</evidence>
<dbReference type="Proteomes" id="UP000005435">
    <property type="component" value="Chromosome"/>
</dbReference>
<dbReference type="HOGENOM" id="CLU_3060122_0_0_9"/>
<evidence type="ECO:0000313" key="2">
    <source>
        <dbReference type="Proteomes" id="UP000005435"/>
    </source>
</evidence>
<gene>
    <name evidence="1" type="ordered locus">Clocl_1606</name>
</gene>
<dbReference type="STRING" id="720554.Clocl_1606"/>
<dbReference type="AlphaFoldDB" id="G8M2X4"/>
<reference evidence="2" key="1">
    <citation type="submission" date="2011-12" db="EMBL/GenBank/DDBJ databases">
        <title>Complete sequence of Clostridium clariflavum DSM 19732.</title>
        <authorList>
            <consortium name="US DOE Joint Genome Institute"/>
            <person name="Lucas S."/>
            <person name="Han J."/>
            <person name="Lapidus A."/>
            <person name="Cheng J.-F."/>
            <person name="Goodwin L."/>
            <person name="Pitluck S."/>
            <person name="Peters L."/>
            <person name="Teshima H."/>
            <person name="Detter J.C."/>
            <person name="Han C."/>
            <person name="Tapia R."/>
            <person name="Land M."/>
            <person name="Hauser L."/>
            <person name="Kyrpides N."/>
            <person name="Ivanova N."/>
            <person name="Pagani I."/>
            <person name="Kitzmiller T."/>
            <person name="Lynd L."/>
            <person name="Izquierdo J."/>
            <person name="Woyke T."/>
        </authorList>
    </citation>
    <scope>NUCLEOTIDE SEQUENCE [LARGE SCALE GENOMIC DNA]</scope>
    <source>
        <strain evidence="2">DSM 19732 / NBRC 101661 / EBR45</strain>
    </source>
</reference>
<proteinExistence type="predicted"/>
<keyword evidence="2" id="KW-1185">Reference proteome</keyword>
<sequence>MEIEDSRLADRFANTIDRAYERGTSLRLSDEEFRIEISKAFEKWLGSKKPDIS</sequence>
<dbReference type="EMBL" id="CP003065">
    <property type="protein sequence ID" value="AEV68238.1"/>
    <property type="molecule type" value="Genomic_DNA"/>
</dbReference>
<organism evidence="1 2">
    <name type="scientific">Acetivibrio clariflavus (strain DSM 19732 / NBRC 101661 / EBR45)</name>
    <name type="common">Clostridium clariflavum</name>
    <dbReference type="NCBI Taxonomy" id="720554"/>
    <lineage>
        <taxon>Bacteria</taxon>
        <taxon>Bacillati</taxon>
        <taxon>Bacillota</taxon>
        <taxon>Clostridia</taxon>
        <taxon>Eubacteriales</taxon>
        <taxon>Oscillospiraceae</taxon>
        <taxon>Acetivibrio</taxon>
    </lineage>
</organism>
<name>G8M2X4_ACECE</name>
<reference evidence="1 2" key="2">
    <citation type="journal article" date="2012" name="Stand. Genomic Sci.">
        <title>Complete Genome Sequence of Clostridium clariflavum DSM 19732.</title>
        <authorList>
            <person name="Izquierdo J.A."/>
            <person name="Goodwin L."/>
            <person name="Davenport K.W."/>
            <person name="Teshima H."/>
            <person name="Bruce D."/>
            <person name="Detter C."/>
            <person name="Tapia R."/>
            <person name="Han S."/>
            <person name="Land M."/>
            <person name="Hauser L."/>
            <person name="Jeffries C.D."/>
            <person name="Han J."/>
            <person name="Pitluck S."/>
            <person name="Nolan M."/>
            <person name="Chen A."/>
            <person name="Huntemann M."/>
            <person name="Mavromatis K."/>
            <person name="Mikhailova N."/>
            <person name="Liolios K."/>
            <person name="Woyke T."/>
            <person name="Lynd L.R."/>
        </authorList>
    </citation>
    <scope>NUCLEOTIDE SEQUENCE [LARGE SCALE GENOMIC DNA]</scope>
    <source>
        <strain evidence="2">DSM 19732 / NBRC 101661 / EBR45</strain>
    </source>
</reference>
<accession>G8M2X4</accession>